<dbReference type="SUPFAM" id="SSF50891">
    <property type="entry name" value="Cyclophilin-like"/>
    <property type="match status" value="1"/>
</dbReference>
<dbReference type="PANTHER" id="PTHR45625">
    <property type="entry name" value="PEPTIDYL-PROLYL CIS-TRANS ISOMERASE-RELATED"/>
    <property type="match status" value="1"/>
</dbReference>
<dbReference type="PANTHER" id="PTHR45625:SF4">
    <property type="entry name" value="PEPTIDYLPROLYL ISOMERASE DOMAIN AND WD REPEAT-CONTAINING PROTEIN 1"/>
    <property type="match status" value="1"/>
</dbReference>
<proteinExistence type="inferred from homology"/>
<organism evidence="8 9">
    <name type="scientific">Paenibacillus oryzae</name>
    <dbReference type="NCBI Taxonomy" id="1844972"/>
    <lineage>
        <taxon>Bacteria</taxon>
        <taxon>Bacillati</taxon>
        <taxon>Bacillota</taxon>
        <taxon>Bacilli</taxon>
        <taxon>Bacillales</taxon>
        <taxon>Paenibacillaceae</taxon>
        <taxon>Paenibacillus</taxon>
    </lineage>
</organism>
<dbReference type="GO" id="GO:0003755">
    <property type="term" value="F:peptidyl-prolyl cis-trans isomerase activity"/>
    <property type="evidence" value="ECO:0007669"/>
    <property type="project" value="UniProtKB-UniRule"/>
</dbReference>
<dbReference type="AlphaFoldDB" id="A0A1A5YAC9"/>
<dbReference type="Proteomes" id="UP000092024">
    <property type="component" value="Unassembled WGS sequence"/>
</dbReference>
<dbReference type="RefSeq" id="WP_068687381.1">
    <property type="nucleotide sequence ID" value="NZ_LYPA01000080.1"/>
</dbReference>
<dbReference type="EMBL" id="LYPA01000080">
    <property type="protein sequence ID" value="OBR62523.1"/>
    <property type="molecule type" value="Genomic_DNA"/>
</dbReference>
<dbReference type="InterPro" id="IPR044666">
    <property type="entry name" value="Cyclophilin_A-like"/>
</dbReference>
<dbReference type="EC" id="5.2.1.8" evidence="5"/>
<feature type="domain" description="PPIase cyclophilin-type" evidence="7">
    <location>
        <begin position="68"/>
        <end position="224"/>
    </location>
</feature>
<dbReference type="GO" id="GO:0006457">
    <property type="term" value="P:protein folding"/>
    <property type="evidence" value="ECO:0007669"/>
    <property type="project" value="InterPro"/>
</dbReference>
<dbReference type="Gene3D" id="2.40.100.10">
    <property type="entry name" value="Cyclophilin-like"/>
    <property type="match status" value="1"/>
</dbReference>
<keyword evidence="9" id="KW-1185">Reference proteome</keyword>
<evidence type="ECO:0000256" key="2">
    <source>
        <dbReference type="ARBA" id="ARBA00002388"/>
    </source>
</evidence>
<comment type="similarity">
    <text evidence="5">Belongs to the cyclophilin-type PPIase family.</text>
</comment>
<evidence type="ECO:0000313" key="8">
    <source>
        <dbReference type="EMBL" id="OBR62523.1"/>
    </source>
</evidence>
<dbReference type="PROSITE" id="PS00170">
    <property type="entry name" value="CSA_PPIASE_1"/>
    <property type="match status" value="1"/>
</dbReference>
<comment type="catalytic activity">
    <reaction evidence="1 5">
        <text>[protein]-peptidylproline (omega=180) = [protein]-peptidylproline (omega=0)</text>
        <dbReference type="Rhea" id="RHEA:16237"/>
        <dbReference type="Rhea" id="RHEA-COMP:10747"/>
        <dbReference type="Rhea" id="RHEA-COMP:10748"/>
        <dbReference type="ChEBI" id="CHEBI:83833"/>
        <dbReference type="ChEBI" id="CHEBI:83834"/>
        <dbReference type="EC" id="5.2.1.8"/>
    </reaction>
</comment>
<evidence type="ECO:0000256" key="5">
    <source>
        <dbReference type="RuleBase" id="RU363019"/>
    </source>
</evidence>
<evidence type="ECO:0000256" key="6">
    <source>
        <dbReference type="SAM" id="MobiDB-lite"/>
    </source>
</evidence>
<evidence type="ECO:0000259" key="7">
    <source>
        <dbReference type="PROSITE" id="PS50072"/>
    </source>
</evidence>
<accession>A0A1A5YAC9</accession>
<protein>
    <recommendedName>
        <fullName evidence="5">Peptidyl-prolyl cis-trans isomerase</fullName>
        <shortName evidence="5">PPIase</shortName>
        <ecNumber evidence="5">5.2.1.8</ecNumber>
    </recommendedName>
</protein>
<evidence type="ECO:0000256" key="4">
    <source>
        <dbReference type="ARBA" id="ARBA00023235"/>
    </source>
</evidence>
<comment type="function">
    <text evidence="2 5">PPIases accelerate the folding of proteins. It catalyzes the cis-trans isomerization of proline imidic peptide bonds in oligopeptides.</text>
</comment>
<dbReference type="PROSITE" id="PS50072">
    <property type="entry name" value="CSA_PPIASE_2"/>
    <property type="match status" value="1"/>
</dbReference>
<sequence>MLSALLLLAILLVLAGCGVDRKSPNTGGAAGGGSTPSTETATPSPSPSPEPTPEPTPEGPELLDSDQHPEVTLEISNGKNVVIELYPEVAPNSVSNFVSLVKQGFYDGLIFHRVIPGFMIQGGDPEGTGMGGPGYSIAGEFNSNGFENELKHKRGVLSMARSGDPNSAGSQFFIMVEDAPHLDGDYAAFGQVIEGLDAVDEIVNQKTGANDRPVEPLSITKATVNLKELTIAEPEKVEGSETTAQ</sequence>
<evidence type="ECO:0000313" key="9">
    <source>
        <dbReference type="Proteomes" id="UP000092024"/>
    </source>
</evidence>
<evidence type="ECO:0000256" key="1">
    <source>
        <dbReference type="ARBA" id="ARBA00000971"/>
    </source>
</evidence>
<dbReference type="InterPro" id="IPR029000">
    <property type="entry name" value="Cyclophilin-like_dom_sf"/>
</dbReference>
<feature type="region of interest" description="Disordered" evidence="6">
    <location>
        <begin position="24"/>
        <end position="65"/>
    </location>
</feature>
<feature type="compositionally biased region" description="Pro residues" evidence="6">
    <location>
        <begin position="44"/>
        <end position="58"/>
    </location>
</feature>
<dbReference type="InterPro" id="IPR020892">
    <property type="entry name" value="Cyclophilin-type_PPIase_CS"/>
</dbReference>
<keyword evidence="4 5" id="KW-0413">Isomerase</keyword>
<keyword evidence="3 5" id="KW-0697">Rotamase</keyword>
<evidence type="ECO:0000256" key="3">
    <source>
        <dbReference type="ARBA" id="ARBA00023110"/>
    </source>
</evidence>
<gene>
    <name evidence="8" type="ORF">A7K91_01360</name>
</gene>
<comment type="caution">
    <text evidence="8">The sequence shown here is derived from an EMBL/GenBank/DDBJ whole genome shotgun (WGS) entry which is preliminary data.</text>
</comment>
<dbReference type="CDD" id="cd00317">
    <property type="entry name" value="cyclophilin"/>
    <property type="match status" value="1"/>
</dbReference>
<dbReference type="STRING" id="1844972.A7K91_01360"/>
<dbReference type="Pfam" id="PF00160">
    <property type="entry name" value="Pro_isomerase"/>
    <property type="match status" value="1"/>
</dbReference>
<dbReference type="OrthoDB" id="9807797at2"/>
<dbReference type="PRINTS" id="PR00153">
    <property type="entry name" value="CSAPPISMRASE"/>
</dbReference>
<reference evidence="8 9" key="1">
    <citation type="submission" date="2016-05" db="EMBL/GenBank/DDBJ databases">
        <title>Paenibacillus oryzae. sp. nov., isolated from the rice root.</title>
        <authorList>
            <person name="Zhang J."/>
            <person name="Zhang X."/>
        </authorList>
    </citation>
    <scope>NUCLEOTIDE SEQUENCE [LARGE SCALE GENOMIC DNA]</scope>
    <source>
        <strain evidence="8 9">1DrF-4</strain>
    </source>
</reference>
<name>A0A1A5YAC9_9BACL</name>
<dbReference type="InterPro" id="IPR002130">
    <property type="entry name" value="Cyclophilin-type_PPIase_dom"/>
</dbReference>